<keyword evidence="1" id="KW-0732">Signal</keyword>
<dbReference type="Gene3D" id="3.20.20.40">
    <property type="entry name" value="1, 4-beta cellobiohydrolase"/>
    <property type="match status" value="1"/>
</dbReference>
<dbReference type="InterPro" id="IPR016288">
    <property type="entry name" value="Beta_cellobiohydrolase"/>
</dbReference>
<feature type="region of interest" description="Disordered" evidence="10">
    <location>
        <begin position="205"/>
        <end position="268"/>
    </location>
</feature>
<evidence type="ECO:0000256" key="3">
    <source>
        <dbReference type="ARBA" id="ARBA00023001"/>
    </source>
</evidence>
<protein>
    <recommendedName>
        <fullName evidence="9">Glucanase</fullName>
        <ecNumber evidence="9">3.2.1.-</ecNumber>
    </recommendedName>
</protein>
<dbReference type="Proteomes" id="UP000179642">
    <property type="component" value="Unassembled WGS sequence"/>
</dbReference>
<dbReference type="EMBL" id="MLYO01000003">
    <property type="protein sequence ID" value="OIK08285.1"/>
    <property type="molecule type" value="Genomic_DNA"/>
</dbReference>
<dbReference type="SUPFAM" id="SSF51989">
    <property type="entry name" value="Glycosyl hydrolases family 6, cellulases"/>
    <property type="match status" value="1"/>
</dbReference>
<feature type="compositionally biased region" description="Basic and acidic residues" evidence="10">
    <location>
        <begin position="257"/>
        <end position="268"/>
    </location>
</feature>
<feature type="region of interest" description="Disordered" evidence="10">
    <location>
        <begin position="27"/>
        <end position="94"/>
    </location>
</feature>
<evidence type="ECO:0000256" key="7">
    <source>
        <dbReference type="ARBA" id="ARBA00023326"/>
    </source>
</evidence>
<evidence type="ECO:0000256" key="2">
    <source>
        <dbReference type="ARBA" id="ARBA00022801"/>
    </source>
</evidence>
<dbReference type="InterPro" id="IPR001524">
    <property type="entry name" value="Glyco_hydro_6_CS"/>
</dbReference>
<evidence type="ECO:0000256" key="5">
    <source>
        <dbReference type="ARBA" id="ARBA00023277"/>
    </source>
</evidence>
<keyword evidence="2 9" id="KW-0378">Hydrolase</keyword>
<feature type="compositionally biased region" description="Pro residues" evidence="10">
    <location>
        <begin position="57"/>
        <end position="76"/>
    </location>
</feature>
<dbReference type="GO" id="GO:0004553">
    <property type="term" value="F:hydrolase activity, hydrolyzing O-glycosyl compounds"/>
    <property type="evidence" value="ECO:0007669"/>
    <property type="project" value="InterPro"/>
</dbReference>
<name>A0A1S2QS65_9ACTN</name>
<dbReference type="PANTHER" id="PTHR34876">
    <property type="match status" value="1"/>
</dbReference>
<proteinExistence type="inferred from homology"/>
<evidence type="ECO:0000313" key="11">
    <source>
        <dbReference type="EMBL" id="OIK08285.1"/>
    </source>
</evidence>
<keyword evidence="6 9" id="KW-0326">Glycosidase</keyword>
<feature type="compositionally biased region" description="Low complexity" evidence="10">
    <location>
        <begin position="39"/>
        <end position="56"/>
    </location>
</feature>
<feature type="compositionally biased region" description="Polar residues" evidence="10">
    <location>
        <begin position="222"/>
        <end position="234"/>
    </location>
</feature>
<dbReference type="InterPro" id="IPR036434">
    <property type="entry name" value="Beta_cellobiohydrolase_sf"/>
</dbReference>
<evidence type="ECO:0000256" key="10">
    <source>
        <dbReference type="SAM" id="MobiDB-lite"/>
    </source>
</evidence>
<evidence type="ECO:0000256" key="9">
    <source>
        <dbReference type="RuleBase" id="RU361186"/>
    </source>
</evidence>
<evidence type="ECO:0000256" key="1">
    <source>
        <dbReference type="ARBA" id="ARBA00022729"/>
    </source>
</evidence>
<evidence type="ECO:0000256" key="4">
    <source>
        <dbReference type="ARBA" id="ARBA00023157"/>
    </source>
</evidence>
<evidence type="ECO:0000313" key="12">
    <source>
        <dbReference type="Proteomes" id="UP000179642"/>
    </source>
</evidence>
<sequence>MRRAAMVAPASAVAVIGSVTGMLTATGHADGHGHDADRAVPAATRASVPAPRSAAPEPEPSPSTPEPNPRRTPPASAPTRTARPRPAAPAPPLLYRHPGSQVLDWVRAHPGDPRTALIAARIADQPAAVWFTDPDTGAIAARVRAVTAGAAARDRVPVLVPYAIPDRDCGGASGGGAPDLAAYDAWIDAFARGLGPVVTFPSAPRRLHSSRGAPPLAAPGESPSTSGTRTSARHSPSLRPGGPPEHAPDVARPPFGRRRECDDRPWRG</sequence>
<evidence type="ECO:0000256" key="6">
    <source>
        <dbReference type="ARBA" id="ARBA00023295"/>
    </source>
</evidence>
<dbReference type="AlphaFoldDB" id="A0A1S2QS65"/>
<keyword evidence="7 9" id="KW-0624">Polysaccharide degradation</keyword>
<reference evidence="11 12" key="1">
    <citation type="submission" date="2016-10" db="EMBL/GenBank/DDBJ databases">
        <title>Genome sequence of Streptomyces sp. MUSC 1.</title>
        <authorList>
            <person name="Lee L.-H."/>
            <person name="Ser H.-L."/>
            <person name="Law J.W.-F."/>
        </authorList>
    </citation>
    <scope>NUCLEOTIDE SEQUENCE [LARGE SCALE GENOMIC DNA]</scope>
    <source>
        <strain evidence="11 12">MUSC 1</strain>
    </source>
</reference>
<evidence type="ECO:0000256" key="8">
    <source>
        <dbReference type="PROSITE-ProRule" id="PRU10056"/>
    </source>
</evidence>
<keyword evidence="12" id="KW-1185">Reference proteome</keyword>
<accession>A0A1S2QS65</accession>
<dbReference type="PROSITE" id="PS00655">
    <property type="entry name" value="GLYCOSYL_HYDROL_F6_1"/>
    <property type="match status" value="1"/>
</dbReference>
<comment type="similarity">
    <text evidence="9">Belongs to the glycosyl hydrolase family 6.</text>
</comment>
<feature type="active site" evidence="8">
    <location>
        <position position="168"/>
    </location>
</feature>
<dbReference type="GO" id="GO:0030245">
    <property type="term" value="P:cellulose catabolic process"/>
    <property type="evidence" value="ECO:0007669"/>
    <property type="project" value="UniProtKB-KW"/>
</dbReference>
<comment type="caution">
    <text evidence="11">The sequence shown here is derived from an EMBL/GenBank/DDBJ whole genome shotgun (WGS) entry which is preliminary data.</text>
</comment>
<feature type="compositionally biased region" description="Basic and acidic residues" evidence="10">
    <location>
        <begin position="29"/>
        <end position="38"/>
    </location>
</feature>
<dbReference type="PRINTS" id="PR00733">
    <property type="entry name" value="GLHYDRLASE6"/>
</dbReference>
<gene>
    <name evidence="11" type="ORF">BIV23_00130</name>
</gene>
<dbReference type="EC" id="3.2.1.-" evidence="9"/>
<keyword evidence="5 9" id="KW-0119">Carbohydrate metabolism</keyword>
<dbReference type="PANTHER" id="PTHR34876:SF4">
    <property type="entry name" value="1,4-BETA-D-GLUCAN CELLOBIOHYDROLASE C-RELATED"/>
    <property type="match status" value="1"/>
</dbReference>
<keyword evidence="4" id="KW-1015">Disulfide bond</keyword>
<organism evidence="11 12">
    <name type="scientific">Streptomyces monashensis</name>
    <dbReference type="NCBI Taxonomy" id="1678012"/>
    <lineage>
        <taxon>Bacteria</taxon>
        <taxon>Bacillati</taxon>
        <taxon>Actinomycetota</taxon>
        <taxon>Actinomycetes</taxon>
        <taxon>Kitasatosporales</taxon>
        <taxon>Streptomycetaceae</taxon>
        <taxon>Streptomyces</taxon>
    </lineage>
</organism>
<dbReference type="Pfam" id="PF01341">
    <property type="entry name" value="Glyco_hydro_6"/>
    <property type="match status" value="1"/>
</dbReference>
<keyword evidence="3 9" id="KW-0136">Cellulose degradation</keyword>